<organism evidence="2 3">
    <name type="scientific">Cyclotella atomus</name>
    <dbReference type="NCBI Taxonomy" id="382360"/>
    <lineage>
        <taxon>Eukaryota</taxon>
        <taxon>Sar</taxon>
        <taxon>Stramenopiles</taxon>
        <taxon>Ochrophyta</taxon>
        <taxon>Bacillariophyta</taxon>
        <taxon>Coscinodiscophyceae</taxon>
        <taxon>Thalassiosirophycidae</taxon>
        <taxon>Stephanodiscales</taxon>
        <taxon>Stephanodiscaceae</taxon>
        <taxon>Cyclotella</taxon>
    </lineage>
</organism>
<dbReference type="PANTHER" id="PTHR46599">
    <property type="entry name" value="PIGGYBAC TRANSPOSABLE ELEMENT-DERIVED PROTEIN 4"/>
    <property type="match status" value="1"/>
</dbReference>
<evidence type="ECO:0000313" key="2">
    <source>
        <dbReference type="EMBL" id="KAL3788114.1"/>
    </source>
</evidence>
<dbReference type="AlphaFoldDB" id="A0ABD3PKD1"/>
<keyword evidence="3" id="KW-1185">Reference proteome</keyword>
<accession>A0ABD3PKD1</accession>
<comment type="caution">
    <text evidence="2">The sequence shown here is derived from an EMBL/GenBank/DDBJ whole genome shotgun (WGS) entry which is preliminary data.</text>
</comment>
<proteinExistence type="predicted"/>
<name>A0ABD3PKD1_9STRA</name>
<evidence type="ECO:0000259" key="1">
    <source>
        <dbReference type="Pfam" id="PF13843"/>
    </source>
</evidence>
<dbReference type="PANTHER" id="PTHR46599:SF3">
    <property type="entry name" value="PIGGYBAC TRANSPOSABLE ELEMENT-DERIVED PROTEIN 4"/>
    <property type="match status" value="1"/>
</dbReference>
<sequence length="205" mass="23119">MFEGAPFRLNEYISSKRFLAITCAMTCTDKPPPEFADRFHDVRQMLEEFNNHYAENYIPSWLNCLDESMSSWLDKYCHSFMNVPRKPHENGNEYHSIADGDDGHPVMWRIKLQEGKDCPKDLSGKWAFPSKFEGTSSTGCKFTKTSTLMCEMKEPIHGTCKIVSMDSGFCVMVGILHLHDLGVGPSRQNLKAPAPPAASSPRPPL</sequence>
<evidence type="ECO:0000313" key="3">
    <source>
        <dbReference type="Proteomes" id="UP001530400"/>
    </source>
</evidence>
<protein>
    <recommendedName>
        <fullName evidence="1">PiggyBac transposable element-derived protein domain-containing protein</fullName>
    </recommendedName>
</protein>
<dbReference type="InterPro" id="IPR029526">
    <property type="entry name" value="PGBD"/>
</dbReference>
<feature type="domain" description="PiggyBac transposable element-derived protein" evidence="1">
    <location>
        <begin position="9"/>
        <end position="178"/>
    </location>
</feature>
<dbReference type="Pfam" id="PF13843">
    <property type="entry name" value="DDE_Tnp_1_7"/>
    <property type="match status" value="1"/>
</dbReference>
<reference evidence="2 3" key="1">
    <citation type="submission" date="2024-10" db="EMBL/GenBank/DDBJ databases">
        <title>Updated reference genomes for cyclostephanoid diatoms.</title>
        <authorList>
            <person name="Roberts W.R."/>
            <person name="Alverson A.J."/>
        </authorList>
    </citation>
    <scope>NUCLEOTIDE SEQUENCE [LARGE SCALE GENOMIC DNA]</scope>
    <source>
        <strain evidence="2 3">AJA010-31</strain>
    </source>
</reference>
<dbReference type="Proteomes" id="UP001530400">
    <property type="component" value="Unassembled WGS sequence"/>
</dbReference>
<gene>
    <name evidence="2" type="ORF">ACHAWO_011440</name>
</gene>
<dbReference type="EMBL" id="JALLPJ020000578">
    <property type="protein sequence ID" value="KAL3788114.1"/>
    <property type="molecule type" value="Genomic_DNA"/>
</dbReference>